<keyword evidence="3 10" id="KW-0812">Transmembrane</keyword>
<dbReference type="GO" id="GO:0045840">
    <property type="term" value="P:positive regulation of mitotic nuclear division"/>
    <property type="evidence" value="ECO:0007669"/>
    <property type="project" value="TreeGrafter"/>
</dbReference>
<dbReference type="Proteomes" id="UP000694621">
    <property type="component" value="Unplaced"/>
</dbReference>
<feature type="chain" id="PRO_5034227636" evidence="11">
    <location>
        <begin position="29"/>
        <end position="173"/>
    </location>
</feature>
<dbReference type="OrthoDB" id="9411915at2759"/>
<dbReference type="GO" id="GO:0016020">
    <property type="term" value="C:membrane"/>
    <property type="evidence" value="ECO:0007669"/>
    <property type="project" value="UniProtKB-SubCell"/>
</dbReference>
<dbReference type="InterPro" id="IPR000742">
    <property type="entry name" value="EGF"/>
</dbReference>
<evidence type="ECO:0000256" key="1">
    <source>
        <dbReference type="ARBA" id="ARBA00004479"/>
    </source>
</evidence>
<keyword evidence="6 10" id="KW-0472">Membrane</keyword>
<evidence type="ECO:0000313" key="13">
    <source>
        <dbReference type="Ensembl" id="ENSAMXP00005020459.1"/>
    </source>
</evidence>
<evidence type="ECO:0000256" key="4">
    <source>
        <dbReference type="ARBA" id="ARBA00022989"/>
    </source>
</evidence>
<organism evidence="13 14">
    <name type="scientific">Astyanax mexicanus</name>
    <name type="common">Blind cave fish</name>
    <name type="synonym">Astyanax fasciatus mexicanus</name>
    <dbReference type="NCBI Taxonomy" id="7994"/>
    <lineage>
        <taxon>Eukaryota</taxon>
        <taxon>Metazoa</taxon>
        <taxon>Chordata</taxon>
        <taxon>Craniata</taxon>
        <taxon>Vertebrata</taxon>
        <taxon>Euteleostomi</taxon>
        <taxon>Actinopterygii</taxon>
        <taxon>Neopterygii</taxon>
        <taxon>Teleostei</taxon>
        <taxon>Ostariophysi</taxon>
        <taxon>Characiformes</taxon>
        <taxon>Characoidei</taxon>
        <taxon>Acestrorhamphidae</taxon>
        <taxon>Acestrorhamphinae</taxon>
        <taxon>Astyanax</taxon>
    </lineage>
</organism>
<evidence type="ECO:0000313" key="14">
    <source>
        <dbReference type="Proteomes" id="UP000694621"/>
    </source>
</evidence>
<feature type="disulfide bond" evidence="9">
    <location>
        <begin position="103"/>
        <end position="112"/>
    </location>
</feature>
<keyword evidence="2 9" id="KW-0245">EGF-like domain</keyword>
<keyword evidence="8" id="KW-0325">Glycoprotein</keyword>
<dbReference type="GO" id="GO:0008284">
    <property type="term" value="P:positive regulation of cell population proliferation"/>
    <property type="evidence" value="ECO:0007669"/>
    <property type="project" value="TreeGrafter"/>
</dbReference>
<dbReference type="Ensembl" id="ENSAMXT00005022617.1">
    <property type="protein sequence ID" value="ENSAMXP00005020459.1"/>
    <property type="gene ID" value="ENSAMXG00005010597.1"/>
</dbReference>
<evidence type="ECO:0000256" key="8">
    <source>
        <dbReference type="ARBA" id="ARBA00023180"/>
    </source>
</evidence>
<dbReference type="PANTHER" id="PTHR10740">
    <property type="entry name" value="TRANSFORMING GROWTH FACTOR ALPHA"/>
    <property type="match status" value="1"/>
</dbReference>
<evidence type="ECO:0000256" key="3">
    <source>
        <dbReference type="ARBA" id="ARBA00022692"/>
    </source>
</evidence>
<keyword evidence="11" id="KW-0732">Signal</keyword>
<evidence type="ECO:0000256" key="7">
    <source>
        <dbReference type="ARBA" id="ARBA00023157"/>
    </source>
</evidence>
<name>A0A8B9JEQ8_ASTMX</name>
<sequence length="173" mass="19238">KLTPCFFPPPAVSALATVLLLFSTTAEPAEPSNSTHMPELFTHSQYYLSLSFCVCVCVCVCVRIDEEPRVLALQRPCGAQHESYCINGTCSYINDLTMPQCKCDPNFSGPRCEHFILNTVVHSQPEEIVGITCGVLLLLVCIACLLCFSYKRRCWRSLPLKKGQENSVETLQV</sequence>
<keyword evidence="4 10" id="KW-1133">Transmembrane helix</keyword>
<dbReference type="PANTHER" id="PTHR10740:SF10">
    <property type="entry name" value="EPIGEN"/>
    <property type="match status" value="1"/>
</dbReference>
<dbReference type="GO" id="GO:0005615">
    <property type="term" value="C:extracellular space"/>
    <property type="evidence" value="ECO:0007669"/>
    <property type="project" value="TreeGrafter"/>
</dbReference>
<dbReference type="PRINTS" id="PR00009">
    <property type="entry name" value="EGFTGF"/>
</dbReference>
<reference evidence="13" key="1">
    <citation type="submission" date="2025-08" db="UniProtKB">
        <authorList>
            <consortium name="Ensembl"/>
        </authorList>
    </citation>
    <scope>IDENTIFICATION</scope>
</reference>
<keyword evidence="7 9" id="KW-1015">Disulfide bond</keyword>
<evidence type="ECO:0000256" key="9">
    <source>
        <dbReference type="PROSITE-ProRule" id="PRU00076"/>
    </source>
</evidence>
<dbReference type="GO" id="GO:0008083">
    <property type="term" value="F:growth factor activity"/>
    <property type="evidence" value="ECO:0007669"/>
    <property type="project" value="UniProtKB-KW"/>
</dbReference>
<dbReference type="GO" id="GO:0005154">
    <property type="term" value="F:epidermal growth factor receptor binding"/>
    <property type="evidence" value="ECO:0007669"/>
    <property type="project" value="TreeGrafter"/>
</dbReference>
<evidence type="ECO:0000256" key="6">
    <source>
        <dbReference type="ARBA" id="ARBA00023136"/>
    </source>
</evidence>
<dbReference type="SUPFAM" id="SSF57196">
    <property type="entry name" value="EGF/Laminin"/>
    <property type="match status" value="1"/>
</dbReference>
<feature type="domain" description="EGF-like" evidence="12">
    <location>
        <begin position="73"/>
        <end position="113"/>
    </location>
</feature>
<evidence type="ECO:0000256" key="5">
    <source>
        <dbReference type="ARBA" id="ARBA00023030"/>
    </source>
</evidence>
<dbReference type="Gene3D" id="2.10.25.10">
    <property type="entry name" value="Laminin"/>
    <property type="match status" value="1"/>
</dbReference>
<comment type="subcellular location">
    <subcellularLocation>
        <location evidence="1">Membrane</location>
        <topology evidence="1">Single-pass type I membrane protein</topology>
    </subcellularLocation>
</comment>
<feature type="transmembrane region" description="Helical" evidence="10">
    <location>
        <begin position="128"/>
        <end position="148"/>
    </location>
</feature>
<comment type="caution">
    <text evidence="9">Lacks conserved residue(s) required for the propagation of feature annotation.</text>
</comment>
<dbReference type="PROSITE" id="PS00022">
    <property type="entry name" value="EGF_1"/>
    <property type="match status" value="1"/>
</dbReference>
<dbReference type="PROSITE" id="PS50026">
    <property type="entry name" value="EGF_3"/>
    <property type="match status" value="1"/>
</dbReference>
<keyword evidence="5" id="KW-0339">Growth factor</keyword>
<evidence type="ECO:0000256" key="11">
    <source>
        <dbReference type="SAM" id="SignalP"/>
    </source>
</evidence>
<proteinExistence type="predicted"/>
<dbReference type="AlphaFoldDB" id="A0A8B9JEQ8"/>
<evidence type="ECO:0000256" key="10">
    <source>
        <dbReference type="SAM" id="Phobius"/>
    </source>
</evidence>
<feature type="signal peptide" evidence="11">
    <location>
        <begin position="1"/>
        <end position="28"/>
    </location>
</feature>
<dbReference type="GO" id="GO:0007173">
    <property type="term" value="P:epidermal growth factor receptor signaling pathway"/>
    <property type="evidence" value="ECO:0007669"/>
    <property type="project" value="TreeGrafter"/>
</dbReference>
<evidence type="ECO:0000259" key="12">
    <source>
        <dbReference type="PROSITE" id="PS50026"/>
    </source>
</evidence>
<evidence type="ECO:0000256" key="2">
    <source>
        <dbReference type="ARBA" id="ARBA00022536"/>
    </source>
</evidence>
<accession>A0A8B9JEQ8</accession>
<protein>
    <submittedName>
        <fullName evidence="13">Epithelial mitogen homolog (mouse)</fullName>
    </submittedName>
</protein>